<dbReference type="Proteomes" id="UP000009081">
    <property type="component" value="Chromosome"/>
</dbReference>
<name>C5ARF4_METEA</name>
<organism evidence="2 3">
    <name type="scientific">Methylorubrum extorquens (strain ATCC 14718 / DSM 1338 / JCM 2805 / NCIMB 9133 / AM1)</name>
    <name type="common">Methylobacterium extorquens</name>
    <dbReference type="NCBI Taxonomy" id="272630"/>
    <lineage>
        <taxon>Bacteria</taxon>
        <taxon>Pseudomonadati</taxon>
        <taxon>Pseudomonadota</taxon>
        <taxon>Alphaproteobacteria</taxon>
        <taxon>Hyphomicrobiales</taxon>
        <taxon>Methylobacteriaceae</taxon>
        <taxon>Methylorubrum</taxon>
    </lineage>
</organism>
<dbReference type="HOGENOM" id="CLU_2093978_0_0_5"/>
<protein>
    <submittedName>
        <fullName evidence="2">Uncharacterized protein</fullName>
    </submittedName>
</protein>
<reference evidence="2 3" key="1">
    <citation type="journal article" date="2009" name="PLoS ONE">
        <title>Methylobacterium genome sequences: a reference blueprint to investigate microbial metabolism of C1 compounds from natural and industrial sources.</title>
        <authorList>
            <person name="Vuilleumier S."/>
            <person name="Chistoserdova L."/>
            <person name="Lee M.-C."/>
            <person name="Bringel F."/>
            <person name="Lajus A."/>
            <person name="Zhou Y."/>
            <person name="Gourion B."/>
            <person name="Barbe V."/>
            <person name="Chang J."/>
            <person name="Cruveiller S."/>
            <person name="Dossat C."/>
            <person name="Gillett W."/>
            <person name="Gruffaz C."/>
            <person name="Haugen E."/>
            <person name="Hourcade E."/>
            <person name="Levy R."/>
            <person name="Mangenot S."/>
            <person name="Muller E."/>
            <person name="Nadalig T."/>
            <person name="Pagni M."/>
            <person name="Penny C."/>
            <person name="Peyraud R."/>
            <person name="Robinson D.G."/>
            <person name="Roche D."/>
            <person name="Rouy Z."/>
            <person name="Saenampechek C."/>
            <person name="Salvignol G."/>
            <person name="Vallenet D."/>
            <person name="Wu Z."/>
            <person name="Marx C.J."/>
            <person name="Vorholt J.A."/>
            <person name="Olson M.V."/>
            <person name="Kaul R."/>
            <person name="Weissenbach J."/>
            <person name="Medigue C."/>
            <person name="Lidstrom M.E."/>
        </authorList>
    </citation>
    <scope>NUCLEOTIDE SEQUENCE [LARGE SCALE GENOMIC DNA]</scope>
    <source>
        <strain evidence="3">ATCC 14718 / DSM 1338 / JCM 2805 / NCIMB 9133 / AM1</strain>
    </source>
</reference>
<dbReference type="KEGG" id="mea:Mex_1p2484"/>
<dbReference type="STRING" id="272630.MexAM1_META1p2484"/>
<dbReference type="OrthoDB" id="9913467at2"/>
<accession>C5ARF4</accession>
<keyword evidence="3" id="KW-1185">Reference proteome</keyword>
<dbReference type="EMBL" id="CP001510">
    <property type="protein sequence ID" value="ACS40263.1"/>
    <property type="molecule type" value="Genomic_DNA"/>
</dbReference>
<feature type="region of interest" description="Disordered" evidence="1">
    <location>
        <begin position="1"/>
        <end position="25"/>
    </location>
</feature>
<dbReference type="AlphaFoldDB" id="C5ARF4"/>
<evidence type="ECO:0000313" key="3">
    <source>
        <dbReference type="Proteomes" id="UP000009081"/>
    </source>
</evidence>
<gene>
    <name evidence="2" type="ordered locus">MexAM1_META1p2484</name>
</gene>
<evidence type="ECO:0000313" key="2">
    <source>
        <dbReference type="EMBL" id="ACS40263.1"/>
    </source>
</evidence>
<sequence length="116" mass="13420">MKHDRTGLPHPRNEGAKSLECGGRSDRGVNMRLRLMIVNIRHPSDTAQKRDFAVHPQARVRERTLRRRCRTALVKVRQDASCLGRRRYQPQPRSLLHSILRRGTWSGAAALQRHRA</sequence>
<evidence type="ECO:0000256" key="1">
    <source>
        <dbReference type="SAM" id="MobiDB-lite"/>
    </source>
</evidence>
<proteinExistence type="predicted"/>